<accession>A0A6J4PDS2</accession>
<proteinExistence type="predicted"/>
<sequence>EKDLRALVRQRHRLQLPHLSGGVRGREHCPP</sequence>
<dbReference type="AlphaFoldDB" id="A0A6J4PDS2"/>
<name>A0A6J4PDS2_9BURK</name>
<reference evidence="1" key="1">
    <citation type="submission" date="2020-02" db="EMBL/GenBank/DDBJ databases">
        <authorList>
            <person name="Meier V. D."/>
        </authorList>
    </citation>
    <scope>NUCLEOTIDE SEQUENCE</scope>
    <source>
        <strain evidence="1">AVDCRST_MAG51</strain>
    </source>
</reference>
<feature type="non-terminal residue" evidence="1">
    <location>
        <position position="31"/>
    </location>
</feature>
<feature type="non-terminal residue" evidence="1">
    <location>
        <position position="1"/>
    </location>
</feature>
<protein>
    <submittedName>
        <fullName evidence="1">Dipeptide transport system permease protein DppC</fullName>
    </submittedName>
</protein>
<dbReference type="EMBL" id="CADCUX010000311">
    <property type="protein sequence ID" value="CAA9411042.1"/>
    <property type="molecule type" value="Genomic_DNA"/>
</dbReference>
<evidence type="ECO:0000313" key="1">
    <source>
        <dbReference type="EMBL" id="CAA9411042.1"/>
    </source>
</evidence>
<gene>
    <name evidence="1" type="ORF">AVDCRST_MAG51-1395</name>
</gene>
<organism evidence="1">
    <name type="scientific">uncultured Ramlibacter sp</name>
    <dbReference type="NCBI Taxonomy" id="260755"/>
    <lineage>
        <taxon>Bacteria</taxon>
        <taxon>Pseudomonadati</taxon>
        <taxon>Pseudomonadota</taxon>
        <taxon>Betaproteobacteria</taxon>
        <taxon>Burkholderiales</taxon>
        <taxon>Comamonadaceae</taxon>
        <taxon>Ramlibacter</taxon>
        <taxon>environmental samples</taxon>
    </lineage>
</organism>